<dbReference type="EMBL" id="JH793307">
    <property type="protein sequence ID" value="ELQ33046.1"/>
    <property type="molecule type" value="Genomic_DNA"/>
</dbReference>
<dbReference type="AlphaFoldDB" id="A0AA97PFV0"/>
<dbReference type="GO" id="GO:0005634">
    <property type="term" value="C:nucleus"/>
    <property type="evidence" value="ECO:0007669"/>
    <property type="project" value="UniProtKB-SubCell"/>
</dbReference>
<gene>
    <name evidence="9" type="ORF">OOU_Y34scaffold01005g72</name>
</gene>
<evidence type="ECO:0000256" key="5">
    <source>
        <dbReference type="ARBA" id="ARBA00023242"/>
    </source>
</evidence>
<organism evidence="9">
    <name type="scientific">Pyricularia oryzae (strain Y34)</name>
    <name type="common">Rice blast fungus</name>
    <name type="synonym">Magnaporthe oryzae</name>
    <dbReference type="NCBI Taxonomy" id="1143189"/>
    <lineage>
        <taxon>Eukaryota</taxon>
        <taxon>Fungi</taxon>
        <taxon>Dikarya</taxon>
        <taxon>Ascomycota</taxon>
        <taxon>Pezizomycotina</taxon>
        <taxon>Sordariomycetes</taxon>
        <taxon>Sordariomycetidae</taxon>
        <taxon>Magnaporthales</taxon>
        <taxon>Pyriculariaceae</taxon>
        <taxon>Pyricularia</taxon>
    </lineage>
</organism>
<evidence type="ECO:0000313" key="9">
    <source>
        <dbReference type="EMBL" id="ELQ33046.1"/>
    </source>
</evidence>
<dbReference type="InterPro" id="IPR008426">
    <property type="entry name" value="CENP-H_C"/>
</dbReference>
<reference evidence="9" key="1">
    <citation type="journal article" date="2012" name="PLoS Genet.">
        <title>Comparative analysis of the genomes of two field isolates of the rice blast fungus Magnaporthe oryzae.</title>
        <authorList>
            <person name="Xue M."/>
            <person name="Yang J."/>
            <person name="Li Z."/>
            <person name="Hu S."/>
            <person name="Yao N."/>
            <person name="Dean R.A."/>
            <person name="Zhao W."/>
            <person name="Shen M."/>
            <person name="Zhang H."/>
            <person name="Li C."/>
            <person name="Liu L."/>
            <person name="Cao L."/>
            <person name="Xu X."/>
            <person name="Xing Y."/>
            <person name="Hsiang T."/>
            <person name="Zhang Z."/>
            <person name="Xu J.R."/>
            <person name="Peng Y.L."/>
        </authorList>
    </citation>
    <scope>NUCLEOTIDE SEQUENCE</scope>
    <source>
        <strain evidence="9">Y34</strain>
    </source>
</reference>
<keyword evidence="3" id="KW-0158">Chromosome</keyword>
<keyword evidence="5" id="KW-0539">Nucleus</keyword>
<dbReference type="GO" id="GO:0000776">
    <property type="term" value="C:kinetochore"/>
    <property type="evidence" value="ECO:0007669"/>
    <property type="project" value="UniProtKB-KW"/>
</dbReference>
<keyword evidence="4" id="KW-0995">Kinetochore</keyword>
<dbReference type="GO" id="GO:0007052">
    <property type="term" value="P:mitotic spindle organization"/>
    <property type="evidence" value="ECO:0007669"/>
    <property type="project" value="TreeGrafter"/>
</dbReference>
<dbReference type="Pfam" id="PF05837">
    <property type="entry name" value="CENP-H"/>
    <property type="match status" value="1"/>
</dbReference>
<evidence type="ECO:0000256" key="3">
    <source>
        <dbReference type="ARBA" id="ARBA00022454"/>
    </source>
</evidence>
<sequence>MFEIVMSVAAPDLLEAGWKCCRATAAMPSIPPTEDAQMRDAPTDDDATQPIISADEERVLKLFDRLQELQLQIALVKARNAYKPTSEPDTPEAVKAAQARLLDARAGYMLRNQVVESVVSATPILHAVHGAKNANLIEQDLKDTLKARDAASIAVANQTTALHETLDKLTSVEADSLALSRKNVELAAEMLDLVQEHEARRKGVTADEDPDTAAEIRRLEGQVQASRRRWRIMKGTAGAVVVGSGVDWVGDPVLRDVVLDSE</sequence>
<dbReference type="GO" id="GO:0007059">
    <property type="term" value="P:chromosome segregation"/>
    <property type="evidence" value="ECO:0007669"/>
    <property type="project" value="TreeGrafter"/>
</dbReference>
<dbReference type="PANTHER" id="PTHR48122:SF1">
    <property type="entry name" value="CENTROMERE PROTEIN H"/>
    <property type="match status" value="1"/>
</dbReference>
<feature type="domain" description="Centromere protein H C-terminal" evidence="8">
    <location>
        <begin position="57"/>
        <end position="262"/>
    </location>
</feature>
<name>A0AA97PFV0_PYRO3</name>
<comment type="subcellular location">
    <subcellularLocation>
        <location evidence="2">Chromosome</location>
        <location evidence="2">Centromere</location>
        <location evidence="2">Kinetochore</location>
    </subcellularLocation>
    <subcellularLocation>
        <location evidence="1">Nucleus</location>
    </subcellularLocation>
</comment>
<evidence type="ECO:0000256" key="1">
    <source>
        <dbReference type="ARBA" id="ARBA00004123"/>
    </source>
</evidence>
<dbReference type="PANTHER" id="PTHR48122">
    <property type="entry name" value="CENTROMERE PROTEIN H"/>
    <property type="match status" value="1"/>
</dbReference>
<evidence type="ECO:0000259" key="8">
    <source>
        <dbReference type="Pfam" id="PF05837"/>
    </source>
</evidence>
<dbReference type="GO" id="GO:0051382">
    <property type="term" value="P:kinetochore assembly"/>
    <property type="evidence" value="ECO:0007669"/>
    <property type="project" value="InterPro"/>
</dbReference>
<dbReference type="Proteomes" id="UP000011086">
    <property type="component" value="Unassembled WGS sequence"/>
</dbReference>
<proteinExistence type="inferred from homology"/>
<evidence type="ECO:0000256" key="7">
    <source>
        <dbReference type="ARBA" id="ARBA00025735"/>
    </source>
</evidence>
<evidence type="ECO:0000256" key="2">
    <source>
        <dbReference type="ARBA" id="ARBA00004629"/>
    </source>
</evidence>
<evidence type="ECO:0000256" key="6">
    <source>
        <dbReference type="ARBA" id="ARBA00023328"/>
    </source>
</evidence>
<protein>
    <recommendedName>
        <fullName evidence="8">Centromere protein H C-terminal domain-containing protein</fullName>
    </recommendedName>
</protein>
<comment type="similarity">
    <text evidence="7">Belongs to the CENP-H/MCM16 family.</text>
</comment>
<evidence type="ECO:0000256" key="4">
    <source>
        <dbReference type="ARBA" id="ARBA00022838"/>
    </source>
</evidence>
<dbReference type="GO" id="GO:0043515">
    <property type="term" value="F:kinetochore binding"/>
    <property type="evidence" value="ECO:0007669"/>
    <property type="project" value="TreeGrafter"/>
</dbReference>
<dbReference type="InterPro" id="IPR040034">
    <property type="entry name" value="CENP-H"/>
</dbReference>
<accession>A0AA97PFV0</accession>
<keyword evidence="6" id="KW-0137">Centromere</keyword>